<organism evidence="1 3">
    <name type="scientific">Paenibacillus urinalis</name>
    <dbReference type="NCBI Taxonomy" id="521520"/>
    <lineage>
        <taxon>Bacteria</taxon>
        <taxon>Bacillati</taxon>
        <taxon>Bacillota</taxon>
        <taxon>Bacilli</taxon>
        <taxon>Bacillales</taxon>
        <taxon>Paenibacillaceae</taxon>
        <taxon>Paenibacillus</taxon>
    </lineage>
</organism>
<name>A0AAX3N1C9_9BACL</name>
<keyword evidence="4" id="KW-1185">Reference proteome</keyword>
<evidence type="ECO:0000313" key="3">
    <source>
        <dbReference type="Proteomes" id="UP001220962"/>
    </source>
</evidence>
<evidence type="ECO:0000313" key="1">
    <source>
        <dbReference type="EMBL" id="WDH83382.1"/>
    </source>
</evidence>
<evidence type="ECO:0008006" key="5">
    <source>
        <dbReference type="Google" id="ProtNLM"/>
    </source>
</evidence>
<dbReference type="EMBL" id="CP118101">
    <property type="protein sequence ID" value="WDH83382.1"/>
    <property type="molecule type" value="Genomic_DNA"/>
</dbReference>
<evidence type="ECO:0000313" key="4">
    <source>
        <dbReference type="Proteomes" id="UP001221519"/>
    </source>
</evidence>
<gene>
    <name evidence="1" type="ORF">PUW23_03820</name>
    <name evidence="2" type="ORF">PUW25_03460</name>
</gene>
<sequence>MKSNIIPFRIRKQLDDDLKEQFEQLPEDQDRSEVIRAALMKNVYSL</sequence>
<evidence type="ECO:0000313" key="2">
    <source>
        <dbReference type="EMBL" id="WDI03057.1"/>
    </source>
</evidence>
<dbReference type="Proteomes" id="UP001220962">
    <property type="component" value="Chromosome"/>
</dbReference>
<reference evidence="1 4" key="1">
    <citation type="submission" date="2023-02" db="EMBL/GenBank/DDBJ databases">
        <title>Pathogen: clinical or host-associated sample.</title>
        <authorList>
            <person name="Hergert J."/>
            <person name="Casey R."/>
            <person name="Wagner J."/>
            <person name="Young E.L."/>
            <person name="Oakeson K.F."/>
        </authorList>
    </citation>
    <scope>NUCLEOTIDE SEQUENCE</scope>
    <source>
        <strain evidence="2 4">2022CK-00829</strain>
        <strain evidence="1">2022CK-00830</strain>
    </source>
</reference>
<proteinExistence type="predicted"/>
<dbReference type="RefSeq" id="WP_274338088.1">
    <property type="nucleotide sequence ID" value="NZ_CP118101.1"/>
</dbReference>
<dbReference type="EMBL" id="CP118108">
    <property type="protein sequence ID" value="WDI03057.1"/>
    <property type="molecule type" value="Genomic_DNA"/>
</dbReference>
<dbReference type="Proteomes" id="UP001221519">
    <property type="component" value="Chromosome"/>
</dbReference>
<protein>
    <recommendedName>
        <fullName evidence="5">Ribbon-helix-helix protein CopG domain-containing protein</fullName>
    </recommendedName>
</protein>
<accession>A0AAX3N1C9</accession>
<dbReference type="AlphaFoldDB" id="A0AAX3N1C9"/>